<evidence type="ECO:0000256" key="4">
    <source>
        <dbReference type="ARBA" id="ARBA00023163"/>
    </source>
</evidence>
<dbReference type="Pfam" id="PF03466">
    <property type="entry name" value="LysR_substrate"/>
    <property type="match status" value="1"/>
</dbReference>
<dbReference type="PRINTS" id="PR00039">
    <property type="entry name" value="HTHLYSR"/>
</dbReference>
<dbReference type="PANTHER" id="PTHR30346">
    <property type="entry name" value="TRANSCRIPTIONAL DUAL REGULATOR HCAR-RELATED"/>
    <property type="match status" value="1"/>
</dbReference>
<evidence type="ECO:0000259" key="5">
    <source>
        <dbReference type="PROSITE" id="PS50931"/>
    </source>
</evidence>
<dbReference type="InterPro" id="IPR036390">
    <property type="entry name" value="WH_DNA-bd_sf"/>
</dbReference>
<evidence type="ECO:0000256" key="1">
    <source>
        <dbReference type="ARBA" id="ARBA00009437"/>
    </source>
</evidence>
<dbReference type="Gene3D" id="3.40.190.10">
    <property type="entry name" value="Periplasmic binding protein-like II"/>
    <property type="match status" value="2"/>
</dbReference>
<comment type="similarity">
    <text evidence="1">Belongs to the LysR transcriptional regulatory family.</text>
</comment>
<dbReference type="EMBL" id="JAVREM010000002">
    <property type="protein sequence ID" value="MDT0317283.1"/>
    <property type="molecule type" value="Genomic_DNA"/>
</dbReference>
<dbReference type="Pfam" id="PF00126">
    <property type="entry name" value="HTH_1"/>
    <property type="match status" value="1"/>
</dbReference>
<keyword evidence="3" id="KW-0238">DNA-binding</keyword>
<dbReference type="PANTHER" id="PTHR30346:SF29">
    <property type="entry name" value="LYSR SUBSTRATE-BINDING"/>
    <property type="match status" value="1"/>
</dbReference>
<dbReference type="InterPro" id="IPR005119">
    <property type="entry name" value="LysR_subst-bd"/>
</dbReference>
<keyword evidence="2" id="KW-0805">Transcription regulation</keyword>
<keyword evidence="4" id="KW-0804">Transcription</keyword>
<proteinExistence type="inferred from homology"/>
<accession>A0ABU2LJ42</accession>
<evidence type="ECO:0000256" key="3">
    <source>
        <dbReference type="ARBA" id="ARBA00023125"/>
    </source>
</evidence>
<sequence>MRLSQLRVLLAVADHGGFTVAAERIGMSQPAASRAVAALEAELGAPLLVRGREGVTLTEAGRRAVRHARAAVHHFDLVRTEVADAAGQVTGELRLASLPTATGTLVAALLRQLTDRHPHVRVRLLEGFDRDVRAWLDRGAVEVGVVTLPAPGFDTVVLGSDELVALLPAGHPLAAAPAVDVTALAGEPFVLSTGGCRPLVLGVAREAGVELRIAYEAGELSAIEGMVASGLGVSVVPTLGRERDQDGTVTRPLRPRAHRTLALAFAPGDHSPAVAALHRLVADRAPGGGKPAVRADPA</sequence>
<dbReference type="Proteomes" id="UP001183420">
    <property type="component" value="Unassembled WGS sequence"/>
</dbReference>
<dbReference type="PROSITE" id="PS50931">
    <property type="entry name" value="HTH_LYSR"/>
    <property type="match status" value="1"/>
</dbReference>
<protein>
    <submittedName>
        <fullName evidence="6">LysR family transcriptional regulator</fullName>
    </submittedName>
</protein>
<dbReference type="Gene3D" id="1.10.10.10">
    <property type="entry name" value="Winged helix-like DNA-binding domain superfamily/Winged helix DNA-binding domain"/>
    <property type="match status" value="1"/>
</dbReference>
<dbReference type="RefSeq" id="WP_311595194.1">
    <property type="nucleotide sequence ID" value="NZ_JAVREM010000002.1"/>
</dbReference>
<dbReference type="SUPFAM" id="SSF53850">
    <property type="entry name" value="Periplasmic binding protein-like II"/>
    <property type="match status" value="1"/>
</dbReference>
<organism evidence="6 7">
    <name type="scientific">Streptomyces millisiae</name>
    <dbReference type="NCBI Taxonomy" id="3075542"/>
    <lineage>
        <taxon>Bacteria</taxon>
        <taxon>Bacillati</taxon>
        <taxon>Actinomycetota</taxon>
        <taxon>Actinomycetes</taxon>
        <taxon>Kitasatosporales</taxon>
        <taxon>Streptomycetaceae</taxon>
        <taxon>Streptomyces</taxon>
    </lineage>
</organism>
<evidence type="ECO:0000256" key="2">
    <source>
        <dbReference type="ARBA" id="ARBA00023015"/>
    </source>
</evidence>
<dbReference type="InterPro" id="IPR036388">
    <property type="entry name" value="WH-like_DNA-bd_sf"/>
</dbReference>
<evidence type="ECO:0000313" key="6">
    <source>
        <dbReference type="EMBL" id="MDT0317283.1"/>
    </source>
</evidence>
<feature type="domain" description="HTH lysR-type" evidence="5">
    <location>
        <begin position="1"/>
        <end position="58"/>
    </location>
</feature>
<gene>
    <name evidence="6" type="ORF">RNC47_02890</name>
</gene>
<name>A0ABU2LJ42_9ACTN</name>
<dbReference type="CDD" id="cd05466">
    <property type="entry name" value="PBP2_LTTR_substrate"/>
    <property type="match status" value="1"/>
</dbReference>
<evidence type="ECO:0000313" key="7">
    <source>
        <dbReference type="Proteomes" id="UP001183420"/>
    </source>
</evidence>
<dbReference type="SUPFAM" id="SSF46785">
    <property type="entry name" value="Winged helix' DNA-binding domain"/>
    <property type="match status" value="1"/>
</dbReference>
<keyword evidence="7" id="KW-1185">Reference proteome</keyword>
<reference evidence="7" key="1">
    <citation type="submission" date="2023-07" db="EMBL/GenBank/DDBJ databases">
        <title>30 novel species of actinomycetes from the DSMZ collection.</title>
        <authorList>
            <person name="Nouioui I."/>
        </authorList>
    </citation>
    <scope>NUCLEOTIDE SEQUENCE [LARGE SCALE GENOMIC DNA]</scope>
    <source>
        <strain evidence="7">DSM 44918</strain>
    </source>
</reference>
<dbReference type="InterPro" id="IPR000847">
    <property type="entry name" value="LysR_HTH_N"/>
</dbReference>
<comment type="caution">
    <text evidence="6">The sequence shown here is derived from an EMBL/GenBank/DDBJ whole genome shotgun (WGS) entry which is preliminary data.</text>
</comment>